<evidence type="ECO:0000256" key="3">
    <source>
        <dbReference type="SAM" id="MobiDB-lite"/>
    </source>
</evidence>
<dbReference type="CDD" id="cd00051">
    <property type="entry name" value="EFh"/>
    <property type="match status" value="1"/>
</dbReference>
<keyword evidence="2" id="KW-0106">Calcium</keyword>
<feature type="compositionally biased region" description="Pro residues" evidence="3">
    <location>
        <begin position="16"/>
        <end position="25"/>
    </location>
</feature>
<dbReference type="SUPFAM" id="SSF47473">
    <property type="entry name" value="EF-hand"/>
    <property type="match status" value="1"/>
</dbReference>
<dbReference type="STRING" id="1684307.A0A316U9W6"/>
<dbReference type="OrthoDB" id="429467at2759"/>
<sequence>MSSVLSSFNRSRPTSPIKPPSPLKPPSKSSSSSQHPRQSSGVYSTFSTKQIQGFKEAFNMLDEDSNGMVSREDLKATLRNLGGEDSEAVVKRYFDSAVGGQNAAGINFTQFLTMFGEHLNEMDEAPTLREAFECFDEKDDGVIDAAELRHWLSSVGDRMTDDEIDRLLSGPFTDRGGKNFDYRAFVEAVKMSEPAELE</sequence>
<proteinExistence type="predicted"/>
<dbReference type="PROSITE" id="PS00018">
    <property type="entry name" value="EF_HAND_1"/>
    <property type="match status" value="1"/>
</dbReference>
<accession>A0A316U9W6</accession>
<dbReference type="InterPro" id="IPR002048">
    <property type="entry name" value="EF_hand_dom"/>
</dbReference>
<dbReference type="Pfam" id="PF13405">
    <property type="entry name" value="EF-hand_6"/>
    <property type="match status" value="2"/>
</dbReference>
<feature type="domain" description="EF-hand" evidence="4">
    <location>
        <begin position="123"/>
        <end position="158"/>
    </location>
</feature>
<feature type="compositionally biased region" description="Low complexity" evidence="3">
    <location>
        <begin position="26"/>
        <end position="40"/>
    </location>
</feature>
<feature type="region of interest" description="Disordered" evidence="3">
    <location>
        <begin position="1"/>
        <end position="45"/>
    </location>
</feature>
<gene>
    <name evidence="5" type="ORF">BCV69DRAFT_281854</name>
</gene>
<dbReference type="InterPro" id="IPR018247">
    <property type="entry name" value="EF_Hand_1_Ca_BS"/>
</dbReference>
<dbReference type="GO" id="GO:0005509">
    <property type="term" value="F:calcium ion binding"/>
    <property type="evidence" value="ECO:0007669"/>
    <property type="project" value="InterPro"/>
</dbReference>
<name>A0A316U9W6_9BASI</name>
<dbReference type="InterPro" id="IPR011992">
    <property type="entry name" value="EF-hand-dom_pair"/>
</dbReference>
<keyword evidence="6" id="KW-1185">Reference proteome</keyword>
<dbReference type="InterPro" id="IPR050403">
    <property type="entry name" value="Myosin_RLC"/>
</dbReference>
<dbReference type="AlphaFoldDB" id="A0A316U9W6"/>
<dbReference type="PANTHER" id="PTHR23049">
    <property type="entry name" value="MYOSIN REGULATORY LIGHT CHAIN 2"/>
    <property type="match status" value="1"/>
</dbReference>
<dbReference type="PROSITE" id="PS50222">
    <property type="entry name" value="EF_HAND_2"/>
    <property type="match status" value="2"/>
</dbReference>
<evidence type="ECO:0000259" key="4">
    <source>
        <dbReference type="PROSITE" id="PS50222"/>
    </source>
</evidence>
<dbReference type="FunFam" id="1.10.238.10:FF:000001">
    <property type="entry name" value="Calmodulin 1"/>
    <property type="match status" value="1"/>
</dbReference>
<evidence type="ECO:0000313" key="5">
    <source>
        <dbReference type="EMBL" id="PWN21949.1"/>
    </source>
</evidence>
<evidence type="ECO:0000313" key="6">
    <source>
        <dbReference type="Proteomes" id="UP000245942"/>
    </source>
</evidence>
<dbReference type="Gene3D" id="1.10.238.10">
    <property type="entry name" value="EF-hand"/>
    <property type="match status" value="2"/>
</dbReference>
<dbReference type="Proteomes" id="UP000245942">
    <property type="component" value="Unassembled WGS sequence"/>
</dbReference>
<dbReference type="GeneID" id="37013873"/>
<dbReference type="RefSeq" id="XP_025349109.1">
    <property type="nucleotide sequence ID" value="XM_025492139.1"/>
</dbReference>
<evidence type="ECO:0000256" key="1">
    <source>
        <dbReference type="ARBA" id="ARBA00022737"/>
    </source>
</evidence>
<reference evidence="5 6" key="1">
    <citation type="journal article" date="2018" name="Mol. Biol. Evol.">
        <title>Broad Genomic Sampling Reveals a Smut Pathogenic Ancestry of the Fungal Clade Ustilaginomycotina.</title>
        <authorList>
            <person name="Kijpornyongpan T."/>
            <person name="Mondo S.J."/>
            <person name="Barry K."/>
            <person name="Sandor L."/>
            <person name="Lee J."/>
            <person name="Lipzen A."/>
            <person name="Pangilinan J."/>
            <person name="LaButti K."/>
            <person name="Hainaut M."/>
            <person name="Henrissat B."/>
            <person name="Grigoriev I.V."/>
            <person name="Spatafora J.W."/>
            <person name="Aime M.C."/>
        </authorList>
    </citation>
    <scope>NUCLEOTIDE SEQUENCE [LARGE SCALE GENOMIC DNA]</scope>
    <source>
        <strain evidence="5 6">MCA 4718</strain>
    </source>
</reference>
<organism evidence="5 6">
    <name type="scientific">Pseudomicrostroma glucosiphilum</name>
    <dbReference type="NCBI Taxonomy" id="1684307"/>
    <lineage>
        <taxon>Eukaryota</taxon>
        <taxon>Fungi</taxon>
        <taxon>Dikarya</taxon>
        <taxon>Basidiomycota</taxon>
        <taxon>Ustilaginomycotina</taxon>
        <taxon>Exobasidiomycetes</taxon>
        <taxon>Microstromatales</taxon>
        <taxon>Microstromatales incertae sedis</taxon>
        <taxon>Pseudomicrostroma</taxon>
    </lineage>
</organism>
<protein>
    <submittedName>
        <fullName evidence="5">EF-hand</fullName>
    </submittedName>
</protein>
<dbReference type="EMBL" id="KZ819324">
    <property type="protein sequence ID" value="PWN21949.1"/>
    <property type="molecule type" value="Genomic_DNA"/>
</dbReference>
<evidence type="ECO:0000256" key="2">
    <source>
        <dbReference type="ARBA" id="ARBA00022837"/>
    </source>
</evidence>
<feature type="domain" description="EF-hand" evidence="4">
    <location>
        <begin position="49"/>
        <end position="84"/>
    </location>
</feature>
<dbReference type="SMART" id="SM00054">
    <property type="entry name" value="EFh"/>
    <property type="match status" value="2"/>
</dbReference>
<keyword evidence="1" id="KW-0677">Repeat</keyword>